<dbReference type="RefSeq" id="WP_344539582.1">
    <property type="nucleotide sequence ID" value="NZ_BAAATM010000015.1"/>
</dbReference>
<sequence length="43" mass="4373">MDTRAAGARPGGARRNRVAIAADATLHSLMLSVSGTPALPVSR</sequence>
<accession>A0ABN3NW91</accession>
<comment type="caution">
    <text evidence="1">The sequence shown here is derived from an EMBL/GenBank/DDBJ whole genome shotgun (WGS) entry which is preliminary data.</text>
</comment>
<organism evidence="1 2">
    <name type="scientific">Streptomyces levis</name>
    <dbReference type="NCBI Taxonomy" id="285566"/>
    <lineage>
        <taxon>Bacteria</taxon>
        <taxon>Bacillati</taxon>
        <taxon>Actinomycetota</taxon>
        <taxon>Actinomycetes</taxon>
        <taxon>Kitasatosporales</taxon>
        <taxon>Streptomycetaceae</taxon>
        <taxon>Streptomyces</taxon>
    </lineage>
</organism>
<dbReference type="Proteomes" id="UP001501095">
    <property type="component" value="Unassembled WGS sequence"/>
</dbReference>
<evidence type="ECO:0000313" key="1">
    <source>
        <dbReference type="EMBL" id="GAA2542543.1"/>
    </source>
</evidence>
<gene>
    <name evidence="1" type="ORF">GCM10010423_46680</name>
</gene>
<protein>
    <submittedName>
        <fullName evidence="1">Uncharacterized protein</fullName>
    </submittedName>
</protein>
<name>A0ABN3NW91_9ACTN</name>
<dbReference type="EMBL" id="BAAATM010000015">
    <property type="protein sequence ID" value="GAA2542543.1"/>
    <property type="molecule type" value="Genomic_DNA"/>
</dbReference>
<reference evidence="1 2" key="1">
    <citation type="journal article" date="2019" name="Int. J. Syst. Evol. Microbiol.">
        <title>The Global Catalogue of Microorganisms (GCM) 10K type strain sequencing project: providing services to taxonomists for standard genome sequencing and annotation.</title>
        <authorList>
            <consortium name="The Broad Institute Genomics Platform"/>
            <consortium name="The Broad Institute Genome Sequencing Center for Infectious Disease"/>
            <person name="Wu L."/>
            <person name="Ma J."/>
        </authorList>
    </citation>
    <scope>NUCLEOTIDE SEQUENCE [LARGE SCALE GENOMIC DNA]</scope>
    <source>
        <strain evidence="1 2">JCM 6924</strain>
    </source>
</reference>
<keyword evidence="2" id="KW-1185">Reference proteome</keyword>
<proteinExistence type="predicted"/>
<evidence type="ECO:0000313" key="2">
    <source>
        <dbReference type="Proteomes" id="UP001501095"/>
    </source>
</evidence>